<evidence type="ECO:0000256" key="6">
    <source>
        <dbReference type="SAM" id="MobiDB-lite"/>
    </source>
</evidence>
<dbReference type="GO" id="GO:0051301">
    <property type="term" value="P:cell division"/>
    <property type="evidence" value="ECO:0007669"/>
    <property type="project" value="UniProtKB-KW"/>
</dbReference>
<proteinExistence type="predicted"/>
<keyword evidence="3" id="KW-0498">Mitosis</keyword>
<accession>A0A1M2VMU0</accession>
<dbReference type="InterPro" id="IPR003395">
    <property type="entry name" value="RecF/RecN/SMC_N"/>
</dbReference>
<dbReference type="OrthoDB" id="5575062at2759"/>
<organism evidence="8 9">
    <name type="scientific">Trametes pubescens</name>
    <name type="common">White-rot fungus</name>
    <dbReference type="NCBI Taxonomy" id="154538"/>
    <lineage>
        <taxon>Eukaryota</taxon>
        <taxon>Fungi</taxon>
        <taxon>Dikarya</taxon>
        <taxon>Basidiomycota</taxon>
        <taxon>Agaricomycotina</taxon>
        <taxon>Agaricomycetes</taxon>
        <taxon>Polyporales</taxon>
        <taxon>Polyporaceae</taxon>
        <taxon>Trametes</taxon>
    </lineage>
</organism>
<keyword evidence="2" id="KW-0132">Cell division</keyword>
<dbReference type="PANTHER" id="PTHR18937">
    <property type="entry name" value="STRUCTURAL MAINTENANCE OF CHROMOSOMES SMC FAMILY MEMBER"/>
    <property type="match status" value="1"/>
</dbReference>
<name>A0A1M2VMU0_TRAPU</name>
<evidence type="ECO:0000256" key="4">
    <source>
        <dbReference type="ARBA" id="ARBA00023242"/>
    </source>
</evidence>
<dbReference type="AlphaFoldDB" id="A0A1M2VMU0"/>
<evidence type="ECO:0000256" key="5">
    <source>
        <dbReference type="ARBA" id="ARBA00023306"/>
    </source>
</evidence>
<feature type="compositionally biased region" description="Acidic residues" evidence="6">
    <location>
        <begin position="164"/>
        <end position="174"/>
    </location>
</feature>
<evidence type="ECO:0000313" key="9">
    <source>
        <dbReference type="Proteomes" id="UP000184267"/>
    </source>
</evidence>
<keyword evidence="9" id="KW-1185">Reference proteome</keyword>
<dbReference type="GO" id="GO:0005634">
    <property type="term" value="C:nucleus"/>
    <property type="evidence" value="ECO:0007669"/>
    <property type="project" value="UniProtKB-SubCell"/>
</dbReference>
<keyword evidence="5" id="KW-0131">Cell cycle</keyword>
<dbReference type="GO" id="GO:0003677">
    <property type="term" value="F:DNA binding"/>
    <property type="evidence" value="ECO:0007669"/>
    <property type="project" value="TreeGrafter"/>
</dbReference>
<evidence type="ECO:0000256" key="1">
    <source>
        <dbReference type="ARBA" id="ARBA00004123"/>
    </source>
</evidence>
<evidence type="ECO:0000259" key="7">
    <source>
        <dbReference type="Pfam" id="PF02463"/>
    </source>
</evidence>
<dbReference type="GO" id="GO:0007062">
    <property type="term" value="P:sister chromatid cohesion"/>
    <property type="evidence" value="ECO:0007669"/>
    <property type="project" value="TreeGrafter"/>
</dbReference>
<dbReference type="STRING" id="154538.A0A1M2VMU0"/>
<evidence type="ECO:0000256" key="2">
    <source>
        <dbReference type="ARBA" id="ARBA00022618"/>
    </source>
</evidence>
<keyword evidence="4" id="KW-0539">Nucleus</keyword>
<dbReference type="EMBL" id="MNAD01001002">
    <property type="protein sequence ID" value="OJT08907.1"/>
    <property type="molecule type" value="Genomic_DNA"/>
</dbReference>
<evidence type="ECO:0000313" key="8">
    <source>
        <dbReference type="EMBL" id="OJT08907.1"/>
    </source>
</evidence>
<protein>
    <submittedName>
        <fullName evidence="8">Structural maintenance of chromosomes protein 1</fullName>
    </submittedName>
</protein>
<dbReference type="Pfam" id="PF02463">
    <property type="entry name" value="SMC_N"/>
    <property type="match status" value="1"/>
</dbReference>
<reference evidence="8 9" key="1">
    <citation type="submission" date="2016-10" db="EMBL/GenBank/DDBJ databases">
        <title>Genome sequence of the basidiomycete white-rot fungus Trametes pubescens.</title>
        <authorList>
            <person name="Makela M.R."/>
            <person name="Granchi Z."/>
            <person name="Peng M."/>
            <person name="De Vries R.P."/>
            <person name="Grigoriev I."/>
            <person name="Riley R."/>
            <person name="Hilden K."/>
        </authorList>
    </citation>
    <scope>NUCLEOTIDE SEQUENCE [LARGE SCALE GENOMIC DNA]</scope>
    <source>
        <strain evidence="8 9">FBCC735</strain>
    </source>
</reference>
<dbReference type="Gene3D" id="3.40.50.300">
    <property type="entry name" value="P-loop containing nucleotide triphosphate hydrolases"/>
    <property type="match status" value="1"/>
</dbReference>
<comment type="caution">
    <text evidence="8">The sequence shown here is derived from an EMBL/GenBank/DDBJ whole genome shotgun (WGS) entry which is preliminary data.</text>
</comment>
<dbReference type="SUPFAM" id="SSF52540">
    <property type="entry name" value="P-loop containing nucleoside triphosphate hydrolases"/>
    <property type="match status" value="1"/>
</dbReference>
<dbReference type="GO" id="GO:0008278">
    <property type="term" value="C:cohesin complex"/>
    <property type="evidence" value="ECO:0007669"/>
    <property type="project" value="TreeGrafter"/>
</dbReference>
<dbReference type="PANTHER" id="PTHR18937:SF12">
    <property type="entry name" value="STRUCTURAL MAINTENANCE OF CHROMOSOMES PROTEIN"/>
    <property type="match status" value="1"/>
</dbReference>
<dbReference type="InterPro" id="IPR027417">
    <property type="entry name" value="P-loop_NTPase"/>
</dbReference>
<evidence type="ECO:0000256" key="3">
    <source>
        <dbReference type="ARBA" id="ARBA00022776"/>
    </source>
</evidence>
<feature type="region of interest" description="Disordered" evidence="6">
    <location>
        <begin position="137"/>
        <end position="177"/>
    </location>
</feature>
<sequence>MLDALSPTEFRVDLSDKPAKDVDAGGDHRKPFPRRITSTGWGAEGVGRGATVSSQPHPLCLLPLCLATMPLIHIEVCGFKSYRGRQVMGPLRNFTFVIGPNGAGKFNLMNTISFVLGVYTAKRLRLAAKSAQLRSSQLKDPVYRGQRLARNPDGEAPGPSQPQQDDDEEGEGEGEGTATKAQVLAVYEDPDEKEWSTTGTPGYELNNRVVTYSAYNAALIQHNILVKAKNLVFQGDVEAIASQSPKELARLINQISRELELAPDYEKAREALKRAPENATFNFTKRREIAGEIKRYKGQKGEAEHFEALFQERLRLFGELVLRRILSQLYHIQHSLEEHVRAIEEQNQTLAGFRAEQRKHEKAL</sequence>
<dbReference type="Proteomes" id="UP000184267">
    <property type="component" value="Unassembled WGS sequence"/>
</dbReference>
<gene>
    <name evidence="8" type="ORF">TRAPUB_190</name>
</gene>
<comment type="subcellular location">
    <subcellularLocation>
        <location evidence="1">Nucleus</location>
    </subcellularLocation>
</comment>
<feature type="domain" description="RecF/RecN/SMC N-terminal" evidence="7">
    <location>
        <begin position="71"/>
        <end position="130"/>
    </location>
</feature>